<dbReference type="InterPro" id="IPR014756">
    <property type="entry name" value="Ig_E-set"/>
</dbReference>
<dbReference type="EMBL" id="DSOK01000259">
    <property type="protein sequence ID" value="HEN15605.1"/>
    <property type="molecule type" value="Genomic_DNA"/>
</dbReference>
<dbReference type="SUPFAM" id="SSF53474">
    <property type="entry name" value="alpha/beta-Hydrolases"/>
    <property type="match status" value="2"/>
</dbReference>
<feature type="compositionally biased region" description="Basic and acidic residues" evidence="7">
    <location>
        <begin position="21"/>
        <end position="32"/>
    </location>
</feature>
<feature type="domain" description="GH10" evidence="8">
    <location>
        <begin position="828"/>
        <end position="1163"/>
    </location>
</feature>
<keyword evidence="1 6" id="KW-0378">Hydrolase</keyword>
<dbReference type="InterPro" id="IPR029058">
    <property type="entry name" value="AB_hydrolase_fold"/>
</dbReference>
<feature type="active site" description="Nucleophile" evidence="5">
    <location>
        <position position="1070"/>
    </location>
</feature>
<dbReference type="GO" id="GO:0031176">
    <property type="term" value="F:endo-1,4-beta-xylanase activity"/>
    <property type="evidence" value="ECO:0007669"/>
    <property type="project" value="UniProtKB-EC"/>
</dbReference>
<dbReference type="SMART" id="SM00633">
    <property type="entry name" value="Glyco_10"/>
    <property type="match status" value="1"/>
</dbReference>
<dbReference type="InterPro" id="IPR050583">
    <property type="entry name" value="Mycobacterial_A85_antigen"/>
</dbReference>
<gene>
    <name evidence="9" type="ORF">ENQ76_09070</name>
</gene>
<dbReference type="SUPFAM" id="SSF51445">
    <property type="entry name" value="(Trans)glycosidases"/>
    <property type="match status" value="1"/>
</dbReference>
<dbReference type="PANTHER" id="PTHR48098">
    <property type="entry name" value="ENTEROCHELIN ESTERASE-RELATED"/>
    <property type="match status" value="1"/>
</dbReference>
<dbReference type="GO" id="GO:0016747">
    <property type="term" value="F:acyltransferase activity, transferring groups other than amino-acyl groups"/>
    <property type="evidence" value="ECO:0007669"/>
    <property type="project" value="TreeGrafter"/>
</dbReference>
<dbReference type="EC" id="3.2.1.8" evidence="6"/>
<comment type="caution">
    <text evidence="9">The sequence shown here is derived from an EMBL/GenBank/DDBJ whole genome shotgun (WGS) entry which is preliminary data.</text>
</comment>
<dbReference type="Gene3D" id="2.60.40.10">
    <property type="entry name" value="Immunoglobulins"/>
    <property type="match status" value="1"/>
</dbReference>
<dbReference type="InterPro" id="IPR017853">
    <property type="entry name" value="GH"/>
</dbReference>
<organism evidence="9">
    <name type="scientific">Schlesneria paludicola</name>
    <dbReference type="NCBI Taxonomy" id="360056"/>
    <lineage>
        <taxon>Bacteria</taxon>
        <taxon>Pseudomonadati</taxon>
        <taxon>Planctomycetota</taxon>
        <taxon>Planctomycetia</taxon>
        <taxon>Planctomycetales</taxon>
        <taxon>Planctomycetaceae</taxon>
        <taxon>Schlesneria</taxon>
    </lineage>
</organism>
<dbReference type="PROSITE" id="PS51760">
    <property type="entry name" value="GH10_2"/>
    <property type="match status" value="1"/>
</dbReference>
<comment type="catalytic activity">
    <reaction evidence="6">
        <text>Endohydrolysis of (1-&gt;4)-beta-D-xylosidic linkages in xylans.</text>
        <dbReference type="EC" id="3.2.1.8"/>
    </reaction>
</comment>
<feature type="compositionally biased region" description="Gly residues" evidence="7">
    <location>
        <begin position="51"/>
        <end position="60"/>
    </location>
</feature>
<dbReference type="Gene3D" id="3.20.20.80">
    <property type="entry name" value="Glycosidases"/>
    <property type="match status" value="1"/>
</dbReference>
<evidence type="ECO:0000256" key="7">
    <source>
        <dbReference type="SAM" id="MobiDB-lite"/>
    </source>
</evidence>
<evidence type="ECO:0000256" key="2">
    <source>
        <dbReference type="ARBA" id="ARBA00023277"/>
    </source>
</evidence>
<keyword evidence="2 6" id="KW-0119">Carbohydrate metabolism</keyword>
<dbReference type="SUPFAM" id="SSF81296">
    <property type="entry name" value="E set domains"/>
    <property type="match status" value="1"/>
</dbReference>
<dbReference type="InterPro" id="IPR001000">
    <property type="entry name" value="GH10_dom"/>
</dbReference>
<feature type="compositionally biased region" description="Polar residues" evidence="7">
    <location>
        <begin position="362"/>
        <end position="376"/>
    </location>
</feature>
<feature type="region of interest" description="Disordered" evidence="7">
    <location>
        <begin position="804"/>
        <end position="823"/>
    </location>
</feature>
<dbReference type="PRINTS" id="PR00134">
    <property type="entry name" value="GLHYDRLASE10"/>
</dbReference>
<keyword evidence="4 6" id="KW-0624">Polysaccharide degradation</keyword>
<evidence type="ECO:0000256" key="4">
    <source>
        <dbReference type="ARBA" id="ARBA00023326"/>
    </source>
</evidence>
<dbReference type="InterPro" id="IPR013783">
    <property type="entry name" value="Ig-like_fold"/>
</dbReference>
<name>A0A7C2JZD0_9PLAN</name>
<dbReference type="CDD" id="cd02858">
    <property type="entry name" value="E_set_Esterase_N"/>
    <property type="match status" value="1"/>
</dbReference>
<feature type="region of interest" description="Disordered" evidence="7">
    <location>
        <begin position="20"/>
        <end position="71"/>
    </location>
</feature>
<reference evidence="9" key="1">
    <citation type="journal article" date="2020" name="mSystems">
        <title>Genome- and Community-Level Interaction Insights into Carbon Utilization and Element Cycling Functions of Hydrothermarchaeota in Hydrothermal Sediment.</title>
        <authorList>
            <person name="Zhou Z."/>
            <person name="Liu Y."/>
            <person name="Xu W."/>
            <person name="Pan J."/>
            <person name="Luo Z.H."/>
            <person name="Li M."/>
        </authorList>
    </citation>
    <scope>NUCLEOTIDE SEQUENCE [LARGE SCALE GENOMIC DNA]</scope>
    <source>
        <strain evidence="9">SpSt-339</strain>
    </source>
</reference>
<comment type="similarity">
    <text evidence="6">Belongs to the glycosyl hydrolase 10 (cellulase F) family.</text>
</comment>
<dbReference type="Pfam" id="PF00756">
    <property type="entry name" value="Esterase"/>
    <property type="match status" value="2"/>
</dbReference>
<feature type="compositionally biased region" description="Polar residues" evidence="7">
    <location>
        <begin position="331"/>
        <end position="348"/>
    </location>
</feature>
<dbReference type="AlphaFoldDB" id="A0A7C2JZD0"/>
<dbReference type="GO" id="GO:0000272">
    <property type="term" value="P:polysaccharide catabolic process"/>
    <property type="evidence" value="ECO:0007669"/>
    <property type="project" value="UniProtKB-KW"/>
</dbReference>
<proteinExistence type="inferred from homology"/>
<dbReference type="InterPro" id="IPR000801">
    <property type="entry name" value="Esterase-like"/>
</dbReference>
<sequence length="1167" mass="130288">MQKSIVLCGLLLCAVAAVPAQERRDSDRRSENQESTTRARQSEGDRPQRRGGPGGFGGPIELGPDDRQAYADPPESIVARREEIPHGKLEMVEYDSKTVGTTRKMNVYTPAGYSKDKNYPVLYLLHGIGGDETEWQRFVSLDRLFDNLIADGKAVPMIVVMPNGRAQKNDRAEGNVFESAPAFAVFERDLLDDVIPAIESRFSVQADREHRALAGLSMGGGQSLNFGLAHLDTFAWIGGFSSAPNTKAPEELIPDPAKTKEQLKLLWLSCGNKDGLIHISQRTQRHLKQNDIPHIWNVDANGHDPTHWRNNLYHFAQLLFKEDATNAALTQAARTGDNSPAAETSRPSAAQPDGMTDDFQPALTNQPGREYPQVNSQGRVKFRIVAPEAKSVGVTFRDSTEFVKGDDGAWIGYSRPLDEGFHYYAIKIDGAEVPDPNSMMFFGANRWGSGVEVPAHDRDFYAVKTVPHGQIREILFYSKSTNTHRRAFVYTPPGYDEQTDQRYPVLYLQHGYGENEYGWSVQGHAGLIMDNLIAEKKARPFIVVMTYGMTNDIRFGSLREFDIRPFQTVLCDELIPYIDSHFRTLADQPHRAMAGLSMGAMETKTITLQKLGTFSHIGLFSGGSIALGDIEDLESFKKSNRLVFVSYGGHELGSGGPRRGGDPEANIKALRDAGINADFYVSPKTGHEWQSWRRSLREFAPLLFREGIEGAWHARFETVAGLQTYHFNFHGNDGKPAATASVESGNGQRDVEFVDVKQDGDTISFVELRRIQNREIRIEFNGKLAGHAIKLIRKVGDFGSTEATATRRLPELPAEPEPAAEPRPAADVKINRVLKEAFRDSFRIGMAGDVPARYSEQELKVASEHFNAVTPENCMKPERIHPEEGQWQFEQADALVDWAVQNNMSIHGHTLVWHAQTRDWFFRDGDRDRVAQRLKDHIHTLVGRYRTKIHSWDVVNEAINDGGDQETGQTENLRNSRWMQTLGPEFLTLAFQFAHQADPDAILYYNDYNIESGPKHASSLVLLKRLLKEGAPIHAVGIQGHWRSGNVPFDDIDQAIADYAALGLKVSITELDVTIRGASGGQFGPGFGGGRFRNAAPPSLEDLRAQAEDYARLFAIFEKHKDVIERVTFWGLNDRRTWRFGQHPLPLDANSNPKPAYAAIVNGPGRD</sequence>
<evidence type="ECO:0000313" key="9">
    <source>
        <dbReference type="EMBL" id="HEN15605.1"/>
    </source>
</evidence>
<accession>A0A7C2JZD0</accession>
<evidence type="ECO:0000256" key="3">
    <source>
        <dbReference type="ARBA" id="ARBA00023295"/>
    </source>
</evidence>
<evidence type="ECO:0000259" key="8">
    <source>
        <dbReference type="PROSITE" id="PS51760"/>
    </source>
</evidence>
<dbReference type="Pfam" id="PF00331">
    <property type="entry name" value="Glyco_hydro_10"/>
    <property type="match status" value="1"/>
</dbReference>
<evidence type="ECO:0000256" key="1">
    <source>
        <dbReference type="ARBA" id="ARBA00022801"/>
    </source>
</evidence>
<dbReference type="PANTHER" id="PTHR48098:SF1">
    <property type="entry name" value="DIACYLGLYCEROL ACYLTRANSFERASE_MYCOLYLTRANSFERASE AG85A"/>
    <property type="match status" value="1"/>
</dbReference>
<dbReference type="Gene3D" id="3.40.50.1820">
    <property type="entry name" value="alpha/beta hydrolase"/>
    <property type="match status" value="2"/>
</dbReference>
<feature type="region of interest" description="Disordered" evidence="7">
    <location>
        <begin position="331"/>
        <end position="376"/>
    </location>
</feature>
<evidence type="ECO:0000256" key="6">
    <source>
        <dbReference type="RuleBase" id="RU361174"/>
    </source>
</evidence>
<keyword evidence="3 6" id="KW-0326">Glycosidase</keyword>
<dbReference type="InterPro" id="IPR031158">
    <property type="entry name" value="GH10_AS"/>
</dbReference>
<evidence type="ECO:0000256" key="5">
    <source>
        <dbReference type="PROSITE-ProRule" id="PRU10061"/>
    </source>
</evidence>
<dbReference type="PROSITE" id="PS00591">
    <property type="entry name" value="GH10_1"/>
    <property type="match status" value="1"/>
</dbReference>
<protein>
    <recommendedName>
        <fullName evidence="6">Beta-xylanase</fullName>
        <ecNumber evidence="6">3.2.1.8</ecNumber>
    </recommendedName>
</protein>